<keyword evidence="3" id="KW-1185">Reference proteome</keyword>
<accession>A0A1G6JBD6</accession>
<dbReference type="RefSeq" id="WP_213030469.1">
    <property type="nucleotide sequence ID" value="NZ_FMYK01000003.1"/>
</dbReference>
<evidence type="ECO:0000313" key="3">
    <source>
        <dbReference type="Proteomes" id="UP000242317"/>
    </source>
</evidence>
<dbReference type="EMBL" id="FMYK01000003">
    <property type="protein sequence ID" value="SDC15953.1"/>
    <property type="molecule type" value="Genomic_DNA"/>
</dbReference>
<organism evidence="2 3">
    <name type="scientific">Acinetobacter marinus</name>
    <dbReference type="NCBI Taxonomy" id="281375"/>
    <lineage>
        <taxon>Bacteria</taxon>
        <taxon>Pseudomonadati</taxon>
        <taxon>Pseudomonadota</taxon>
        <taxon>Gammaproteobacteria</taxon>
        <taxon>Moraxellales</taxon>
        <taxon>Moraxellaceae</taxon>
        <taxon>Acinetobacter</taxon>
    </lineage>
</organism>
<gene>
    <name evidence="2" type="ORF">SAMN05421749_103299</name>
</gene>
<dbReference type="Pfam" id="PF18909">
    <property type="entry name" value="dGTP_diPhyd_N"/>
    <property type="match status" value="1"/>
</dbReference>
<feature type="domain" description="dATP/dGTP diphosphohydrolase N-terminal" evidence="1">
    <location>
        <begin position="3"/>
        <end position="90"/>
    </location>
</feature>
<dbReference type="AlphaFoldDB" id="A0A1G6JBD6"/>
<reference evidence="3" key="1">
    <citation type="submission" date="2016-09" db="EMBL/GenBank/DDBJ databases">
        <authorList>
            <person name="Varghese N."/>
            <person name="Submissions S."/>
        </authorList>
    </citation>
    <scope>NUCLEOTIDE SEQUENCE [LARGE SCALE GENOMIC DNA]</scope>
    <source>
        <strain evidence="3">ANC 3699</strain>
    </source>
</reference>
<dbReference type="InterPro" id="IPR044038">
    <property type="entry name" value="dATP/dGTP_diPOhydrolase_N"/>
</dbReference>
<sequence>MTMKHDQSKPRFSLIPVGTLNAVIRVLEFGASKYAENNWQTVPDARRRYYDAMHRHIDAWWQGEEEDKETGESHLAHAVCCAMFLMWLDSNLVKPEQGLAGVGAVMRNLAEMAHRKHGEAESKTLKYAKCGHGLKKELCHFCINEANQ</sequence>
<proteinExistence type="predicted"/>
<evidence type="ECO:0000313" key="2">
    <source>
        <dbReference type="EMBL" id="SDC15953.1"/>
    </source>
</evidence>
<name>A0A1G6JBD6_9GAMM</name>
<dbReference type="Proteomes" id="UP000242317">
    <property type="component" value="Unassembled WGS sequence"/>
</dbReference>
<protein>
    <recommendedName>
        <fullName evidence="1">dATP/dGTP diphosphohydrolase N-terminal domain-containing protein</fullName>
    </recommendedName>
</protein>
<evidence type="ECO:0000259" key="1">
    <source>
        <dbReference type="Pfam" id="PF18909"/>
    </source>
</evidence>